<dbReference type="Proteomes" id="UP000646365">
    <property type="component" value="Unassembled WGS sequence"/>
</dbReference>
<evidence type="ECO:0000313" key="2">
    <source>
        <dbReference type="Proteomes" id="UP000646365"/>
    </source>
</evidence>
<evidence type="ECO:0008006" key="3">
    <source>
        <dbReference type="Google" id="ProtNLM"/>
    </source>
</evidence>
<sequence length="268" mass="30733">MHLLNHQPKIFFFHNPKAAGSAIRSILEPRFAESVRSPSIVNDLCGHEALAGRYRPFQGYDYYGGHYGRDIFESVEAGHLATTNFRNPVSRVVSLYNYFRHMVTLTEAELRSERFFAVKAAKTLEFGRFIASSDPRIEVYIRNQHYRQLTASCWSLAMTDSLAETCRFVDTMPWYYVCEHPDLSALWARHALGWTAARLPRANITTGPQAEMIRVEELDRMTCRVICEKNRLDLALYQYAVGRFLQRVTVLSSEADDLETCDFEAAVA</sequence>
<comment type="caution">
    <text evidence="1">The sequence shown here is derived from an EMBL/GenBank/DDBJ whole genome shotgun (WGS) entry which is preliminary data.</text>
</comment>
<organism evidence="1 2">
    <name type="scientific">Aliidongia dinghuensis</name>
    <dbReference type="NCBI Taxonomy" id="1867774"/>
    <lineage>
        <taxon>Bacteria</taxon>
        <taxon>Pseudomonadati</taxon>
        <taxon>Pseudomonadota</taxon>
        <taxon>Alphaproteobacteria</taxon>
        <taxon>Rhodospirillales</taxon>
        <taxon>Dongiaceae</taxon>
        <taxon>Aliidongia</taxon>
    </lineage>
</organism>
<name>A0A8J3E4R4_9PROT</name>
<dbReference type="InterPro" id="IPR027417">
    <property type="entry name" value="P-loop_NTPase"/>
</dbReference>
<gene>
    <name evidence="1" type="ORF">GCM10011611_35540</name>
</gene>
<protein>
    <recommendedName>
        <fullName evidence="3">Sulfotransferase family protein</fullName>
    </recommendedName>
</protein>
<dbReference type="EMBL" id="BMJQ01000009">
    <property type="protein sequence ID" value="GGF26377.1"/>
    <property type="molecule type" value="Genomic_DNA"/>
</dbReference>
<reference evidence="1" key="1">
    <citation type="journal article" date="2014" name="Int. J. Syst. Evol. Microbiol.">
        <title>Complete genome sequence of Corynebacterium casei LMG S-19264T (=DSM 44701T), isolated from a smear-ripened cheese.</title>
        <authorList>
            <consortium name="US DOE Joint Genome Institute (JGI-PGF)"/>
            <person name="Walter F."/>
            <person name="Albersmeier A."/>
            <person name="Kalinowski J."/>
            <person name="Ruckert C."/>
        </authorList>
    </citation>
    <scope>NUCLEOTIDE SEQUENCE</scope>
    <source>
        <strain evidence="1">CGMCC 1.15725</strain>
    </source>
</reference>
<evidence type="ECO:0000313" key="1">
    <source>
        <dbReference type="EMBL" id="GGF26377.1"/>
    </source>
</evidence>
<accession>A0A8J3E4R4</accession>
<dbReference type="AlphaFoldDB" id="A0A8J3E4R4"/>
<proteinExistence type="predicted"/>
<keyword evidence="2" id="KW-1185">Reference proteome</keyword>
<dbReference type="Gene3D" id="3.40.50.300">
    <property type="entry name" value="P-loop containing nucleotide triphosphate hydrolases"/>
    <property type="match status" value="1"/>
</dbReference>
<reference evidence="1" key="2">
    <citation type="submission" date="2020-09" db="EMBL/GenBank/DDBJ databases">
        <authorList>
            <person name="Sun Q."/>
            <person name="Zhou Y."/>
        </authorList>
    </citation>
    <scope>NUCLEOTIDE SEQUENCE</scope>
    <source>
        <strain evidence="1">CGMCC 1.15725</strain>
    </source>
</reference>